<keyword evidence="2" id="KW-0479">Metal-binding</keyword>
<dbReference type="Gene3D" id="3.20.20.370">
    <property type="entry name" value="Glycoside hydrolase/deacetylase"/>
    <property type="match status" value="1"/>
</dbReference>
<comment type="cofactor">
    <cofactor evidence="1">
        <name>Mg(2+)</name>
        <dbReference type="ChEBI" id="CHEBI:18420"/>
    </cofactor>
</comment>
<dbReference type="InterPro" id="IPR011330">
    <property type="entry name" value="Glyco_hydro/deAcase_b/a-brl"/>
</dbReference>
<dbReference type="GO" id="GO:0052777">
    <property type="term" value="P:diacetylchitobiose catabolic process"/>
    <property type="evidence" value="ECO:0007669"/>
    <property type="project" value="TreeGrafter"/>
</dbReference>
<keyword evidence="4" id="KW-0460">Magnesium</keyword>
<dbReference type="GO" id="GO:0000272">
    <property type="term" value="P:polysaccharide catabolic process"/>
    <property type="evidence" value="ECO:0007669"/>
    <property type="project" value="UniProtKB-KW"/>
</dbReference>
<evidence type="ECO:0000256" key="5">
    <source>
        <dbReference type="ARBA" id="ARBA00023024"/>
    </source>
</evidence>
<keyword evidence="5" id="KW-0146">Chitin degradation</keyword>
<dbReference type="AlphaFoldDB" id="A0A2J5PCN6"/>
<dbReference type="GO" id="GO:0006032">
    <property type="term" value="P:chitin catabolic process"/>
    <property type="evidence" value="ECO:0007669"/>
    <property type="project" value="UniProtKB-KW"/>
</dbReference>
<dbReference type="PANTHER" id="PTHR31609:SF1">
    <property type="entry name" value="CARBOHYDRATE DEACETYLASE"/>
    <property type="match status" value="1"/>
</dbReference>
<comment type="caution">
    <text evidence="8">The sequence shown here is derived from an EMBL/GenBank/DDBJ whole genome shotgun (WGS) entry which is preliminary data.</text>
</comment>
<dbReference type="PANTHER" id="PTHR31609">
    <property type="entry name" value="YDJC DEACETYLASE FAMILY MEMBER"/>
    <property type="match status" value="1"/>
</dbReference>
<protein>
    <submittedName>
        <fullName evidence="8">Chitooligosaccharide deacetylase</fullName>
    </submittedName>
</protein>
<evidence type="ECO:0000256" key="2">
    <source>
        <dbReference type="ARBA" id="ARBA00022723"/>
    </source>
</evidence>
<feature type="non-terminal residue" evidence="8">
    <location>
        <position position="1"/>
    </location>
</feature>
<accession>A0A2J5PCN6</accession>
<gene>
    <name evidence="8" type="ORF">CWN49_27735</name>
</gene>
<evidence type="ECO:0000256" key="3">
    <source>
        <dbReference type="ARBA" id="ARBA00022801"/>
    </source>
</evidence>
<dbReference type="EMBL" id="PIDR01001215">
    <property type="protein sequence ID" value="PLO63465.1"/>
    <property type="molecule type" value="Genomic_DNA"/>
</dbReference>
<sequence>HVHMIAQIYPIVAAFAREKGVALRIDRQLATLSGLAQDAARSSDGFTSEFYGEGVSEALFLQTLDASIQRDERSLEVMCHPAFVDNTIMGSAYCYPRLTELDVLTAESLKYAIAERGYRLGTYRDV</sequence>
<evidence type="ECO:0000256" key="7">
    <source>
        <dbReference type="ARBA" id="ARBA00023326"/>
    </source>
</evidence>
<proteinExistence type="predicted"/>
<dbReference type="SUPFAM" id="SSF88713">
    <property type="entry name" value="Glycoside hydrolase/deacetylase"/>
    <property type="match status" value="1"/>
</dbReference>
<keyword evidence="6" id="KW-0119">Carbohydrate metabolism</keyword>
<evidence type="ECO:0000256" key="1">
    <source>
        <dbReference type="ARBA" id="ARBA00001946"/>
    </source>
</evidence>
<keyword evidence="3" id="KW-0378">Hydrolase</keyword>
<evidence type="ECO:0000256" key="6">
    <source>
        <dbReference type="ARBA" id="ARBA00023277"/>
    </source>
</evidence>
<dbReference type="GO" id="GO:0046872">
    <property type="term" value="F:metal ion binding"/>
    <property type="evidence" value="ECO:0007669"/>
    <property type="project" value="UniProtKB-KW"/>
</dbReference>
<evidence type="ECO:0000313" key="8">
    <source>
        <dbReference type="EMBL" id="PLO63465.1"/>
    </source>
</evidence>
<dbReference type="GO" id="GO:0016787">
    <property type="term" value="F:hydrolase activity"/>
    <property type="evidence" value="ECO:0007669"/>
    <property type="project" value="UniProtKB-KW"/>
</dbReference>
<dbReference type="InterPro" id="IPR006879">
    <property type="entry name" value="YdjC-like"/>
</dbReference>
<reference evidence="8 9" key="1">
    <citation type="submission" date="2017-11" db="EMBL/GenBank/DDBJ databases">
        <authorList>
            <person name="Han C.G."/>
        </authorList>
    </citation>
    <scope>NUCLEOTIDE SEQUENCE [LARGE SCALE GENOMIC DNA]</scope>
    <source>
        <strain evidence="8 9">A10</strain>
    </source>
</reference>
<organism evidence="8 9">
    <name type="scientific">Klebsiella michiganensis</name>
    <dbReference type="NCBI Taxonomy" id="1134687"/>
    <lineage>
        <taxon>Bacteria</taxon>
        <taxon>Pseudomonadati</taxon>
        <taxon>Pseudomonadota</taxon>
        <taxon>Gammaproteobacteria</taxon>
        <taxon>Enterobacterales</taxon>
        <taxon>Enterobacteriaceae</taxon>
        <taxon>Klebsiella/Raoultella group</taxon>
        <taxon>Klebsiella</taxon>
    </lineage>
</organism>
<evidence type="ECO:0000313" key="9">
    <source>
        <dbReference type="Proteomes" id="UP000234667"/>
    </source>
</evidence>
<reference evidence="8 9" key="2">
    <citation type="submission" date="2018-01" db="EMBL/GenBank/DDBJ databases">
        <title>Genomic study of Klebsiella pneumoniae.</title>
        <authorList>
            <person name="Yang Y."/>
            <person name="Bicalho R."/>
        </authorList>
    </citation>
    <scope>NUCLEOTIDE SEQUENCE [LARGE SCALE GENOMIC DNA]</scope>
    <source>
        <strain evidence="8 9">A10</strain>
    </source>
</reference>
<evidence type="ECO:0000256" key="4">
    <source>
        <dbReference type="ARBA" id="ARBA00022842"/>
    </source>
</evidence>
<dbReference type="GO" id="GO:0019213">
    <property type="term" value="F:deacetylase activity"/>
    <property type="evidence" value="ECO:0007669"/>
    <property type="project" value="TreeGrafter"/>
</dbReference>
<name>A0A2J5PCN6_9ENTR</name>
<dbReference type="Proteomes" id="UP000234667">
    <property type="component" value="Unassembled WGS sequence"/>
</dbReference>
<dbReference type="Pfam" id="PF04794">
    <property type="entry name" value="YdjC"/>
    <property type="match status" value="1"/>
</dbReference>
<keyword evidence="7" id="KW-0624">Polysaccharide degradation</keyword>